<accession>A0ABV2YD87</accession>
<feature type="region of interest" description="Disordered" evidence="1">
    <location>
        <begin position="1"/>
        <end position="29"/>
    </location>
</feature>
<dbReference type="Proteomes" id="UP001550850">
    <property type="component" value="Unassembled WGS sequence"/>
</dbReference>
<keyword evidence="3" id="KW-1185">Reference proteome</keyword>
<dbReference type="SUPFAM" id="SSF55399">
    <property type="entry name" value="Subtilisin inhibitor"/>
    <property type="match status" value="2"/>
</dbReference>
<gene>
    <name evidence="2" type="ORF">AB0E65_05590</name>
</gene>
<organism evidence="2 3">
    <name type="scientific">Streptomyces fragilis</name>
    <dbReference type="NCBI Taxonomy" id="67301"/>
    <lineage>
        <taxon>Bacteria</taxon>
        <taxon>Bacillati</taxon>
        <taxon>Actinomycetota</taxon>
        <taxon>Actinomycetes</taxon>
        <taxon>Kitasatosporales</taxon>
        <taxon>Streptomycetaceae</taxon>
        <taxon>Streptomyces</taxon>
    </lineage>
</organism>
<name>A0ABV2YD87_9ACTN</name>
<dbReference type="RefSeq" id="WP_170145152.1">
    <property type="nucleotide sequence ID" value="NZ_BEVZ01000008.1"/>
</dbReference>
<protein>
    <recommendedName>
        <fullName evidence="4">Subtilisin inhibitor domain-containing protein</fullName>
    </recommendedName>
</protein>
<feature type="region of interest" description="Disordered" evidence="1">
    <location>
        <begin position="105"/>
        <end position="129"/>
    </location>
</feature>
<reference evidence="2 3" key="1">
    <citation type="submission" date="2024-06" db="EMBL/GenBank/DDBJ databases">
        <title>The Natural Products Discovery Center: Release of the First 8490 Sequenced Strains for Exploring Actinobacteria Biosynthetic Diversity.</title>
        <authorList>
            <person name="Kalkreuter E."/>
            <person name="Kautsar S.A."/>
            <person name="Yang D."/>
            <person name="Bader C.D."/>
            <person name="Teijaro C.N."/>
            <person name="Fluegel L."/>
            <person name="Davis C.M."/>
            <person name="Simpson J.R."/>
            <person name="Lauterbach L."/>
            <person name="Steele A.D."/>
            <person name="Gui C."/>
            <person name="Meng S."/>
            <person name="Li G."/>
            <person name="Viehrig K."/>
            <person name="Ye F."/>
            <person name="Su P."/>
            <person name="Kiefer A.F."/>
            <person name="Nichols A."/>
            <person name="Cepeda A.J."/>
            <person name="Yan W."/>
            <person name="Fan B."/>
            <person name="Jiang Y."/>
            <person name="Adhikari A."/>
            <person name="Zheng C.-J."/>
            <person name="Schuster L."/>
            <person name="Cowan T.M."/>
            <person name="Smanski M.J."/>
            <person name="Chevrette M.G."/>
            <person name="De Carvalho L.P.S."/>
            <person name="Shen B."/>
        </authorList>
    </citation>
    <scope>NUCLEOTIDE SEQUENCE [LARGE SCALE GENOMIC DNA]</scope>
    <source>
        <strain evidence="2 3">NPDC038104</strain>
    </source>
</reference>
<evidence type="ECO:0000313" key="2">
    <source>
        <dbReference type="EMBL" id="MEU3553699.1"/>
    </source>
</evidence>
<comment type="caution">
    <text evidence="2">The sequence shown here is derived from an EMBL/GenBank/DDBJ whole genome shotgun (WGS) entry which is preliminary data.</text>
</comment>
<dbReference type="InterPro" id="IPR020054">
    <property type="entry name" value="Prot_inh_SSI_I16_CS"/>
</dbReference>
<dbReference type="PROSITE" id="PS00999">
    <property type="entry name" value="SSI"/>
    <property type="match status" value="1"/>
</dbReference>
<dbReference type="EMBL" id="JBEZUR010000005">
    <property type="protein sequence ID" value="MEU3553699.1"/>
    <property type="molecule type" value="Genomic_DNA"/>
</dbReference>
<dbReference type="Gene3D" id="3.30.350.10">
    <property type="entry name" value="Subtilisin inhibitor-like"/>
    <property type="match status" value="1"/>
</dbReference>
<proteinExistence type="predicted"/>
<evidence type="ECO:0000313" key="3">
    <source>
        <dbReference type="Proteomes" id="UP001550850"/>
    </source>
</evidence>
<dbReference type="InterPro" id="IPR036819">
    <property type="entry name" value="Subtilisin_inhibitor-like_sf"/>
</dbReference>
<evidence type="ECO:0000256" key="1">
    <source>
        <dbReference type="SAM" id="MobiDB-lite"/>
    </source>
</evidence>
<evidence type="ECO:0008006" key="4">
    <source>
        <dbReference type="Google" id="ProtNLM"/>
    </source>
</evidence>
<sequence>MSHSTAHSAHPAPSTRSAHSTRPARAAARPPLAAVTVAALAALAAAPAPAVGSPLGDHELRDRLTVTVQHAGKGLDGRYRLDCHPRGGDHPDAAAACARLDQLTRPTRPAPAGPGGFTGPVHGAGPEGPAGPRDPFAPSAPQAFCTMMDGGPATARITGWWDGRRVNAAYDRHDGCRTARWDAMVPVLPEIRAAR</sequence>